<dbReference type="Gene3D" id="3.40.50.720">
    <property type="entry name" value="NAD(P)-binding Rossmann-like Domain"/>
    <property type="match status" value="1"/>
</dbReference>
<dbReference type="InterPro" id="IPR008927">
    <property type="entry name" value="6-PGluconate_DH-like_C_sf"/>
</dbReference>
<dbReference type="Pfam" id="PF03807">
    <property type="entry name" value="F420_oxidored"/>
    <property type="match status" value="1"/>
</dbReference>
<evidence type="ECO:0000313" key="3">
    <source>
        <dbReference type="EMBL" id="MBB6004831.1"/>
    </source>
</evidence>
<dbReference type="InterPro" id="IPR037108">
    <property type="entry name" value="TM1727-like_C_sf"/>
</dbReference>
<name>A0A841EZA0_9BACT</name>
<accession>A0A841EZA0</accession>
<feature type="domain" description="Pyrroline-5-carboxylate reductase catalytic N-terminal" evidence="1">
    <location>
        <begin position="2"/>
        <end position="88"/>
    </location>
</feature>
<dbReference type="RefSeq" id="WP_184136109.1">
    <property type="nucleotide sequence ID" value="NZ_JACHKT010000030.1"/>
</dbReference>
<reference evidence="3 4" key="1">
    <citation type="submission" date="2020-08" db="EMBL/GenBank/DDBJ databases">
        <title>Functional genomics of gut bacteria from endangered species of beetles.</title>
        <authorList>
            <person name="Carlos-Shanley C."/>
        </authorList>
    </citation>
    <scope>NUCLEOTIDE SEQUENCE [LARGE SCALE GENOMIC DNA]</scope>
    <source>
        <strain evidence="3 4">S00070</strain>
    </source>
</reference>
<feature type="domain" description="DUF2520" evidence="2">
    <location>
        <begin position="133"/>
        <end position="257"/>
    </location>
</feature>
<dbReference type="PANTHER" id="PTHR40459:SF1">
    <property type="entry name" value="CONSERVED HYPOTHETICAL ALANINE AND LEUCINE RICH PROTEIN"/>
    <property type="match status" value="1"/>
</dbReference>
<gene>
    <name evidence="3" type="ORF">HNP25_003501</name>
</gene>
<evidence type="ECO:0000259" key="1">
    <source>
        <dbReference type="Pfam" id="PF03807"/>
    </source>
</evidence>
<dbReference type="Pfam" id="PF10728">
    <property type="entry name" value="DUF2520"/>
    <property type="match status" value="1"/>
</dbReference>
<sequence length="265" mass="30060">MKISFIGSGNVAWHLSQALENIGHSIEEVYSRNPKHTEALTKVLYNASVHNSLDFRNSEAQLFFLCVSDDAIAEVIKHLMLPLDAILIHTSGSKSLHDMDELLRVYSDIPIKTGVFYPVQTFSKTFHVDFNTIPICIESENEAVENMLITLGQELSDITYAVNSEERRILHVSAVFACNFTNHLLGIAQELLEENDLEFELLKPLIQETFKKAIDAKSIFKVQTGPAVRGDQKILNQHLLFLKQQPDYQHIYRALSEGIAHQRDK</sequence>
<dbReference type="AlphaFoldDB" id="A0A841EZA0"/>
<dbReference type="InterPro" id="IPR028939">
    <property type="entry name" value="P5C_Rdtase_cat_N"/>
</dbReference>
<dbReference type="SUPFAM" id="SSF48179">
    <property type="entry name" value="6-phosphogluconate dehydrogenase C-terminal domain-like"/>
    <property type="match status" value="1"/>
</dbReference>
<evidence type="ECO:0000259" key="2">
    <source>
        <dbReference type="Pfam" id="PF10728"/>
    </source>
</evidence>
<dbReference type="Proteomes" id="UP000524404">
    <property type="component" value="Unassembled WGS sequence"/>
</dbReference>
<protein>
    <submittedName>
        <fullName evidence="3">Putative short-subunit dehydrogenase-like oxidoreductase (DUF2520 family)</fullName>
    </submittedName>
</protein>
<proteinExistence type="predicted"/>
<dbReference type="PANTHER" id="PTHR40459">
    <property type="entry name" value="CONSERVED HYPOTHETICAL ALANINE AND LEUCINE RICH PROTEIN"/>
    <property type="match status" value="1"/>
</dbReference>
<dbReference type="InterPro" id="IPR018931">
    <property type="entry name" value="DUF2520"/>
</dbReference>
<keyword evidence="4" id="KW-1185">Reference proteome</keyword>
<dbReference type="Gene3D" id="1.10.1040.20">
    <property type="entry name" value="ProC-like, C-terminal domain"/>
    <property type="match status" value="1"/>
</dbReference>
<comment type="caution">
    <text evidence="3">The sequence shown here is derived from an EMBL/GenBank/DDBJ whole genome shotgun (WGS) entry which is preliminary data.</text>
</comment>
<dbReference type="InterPro" id="IPR036291">
    <property type="entry name" value="NAD(P)-bd_dom_sf"/>
</dbReference>
<dbReference type="SUPFAM" id="SSF51735">
    <property type="entry name" value="NAD(P)-binding Rossmann-fold domains"/>
    <property type="match status" value="1"/>
</dbReference>
<organism evidence="3 4">
    <name type="scientific">Arcicella rosea</name>
    <dbReference type="NCBI Taxonomy" id="502909"/>
    <lineage>
        <taxon>Bacteria</taxon>
        <taxon>Pseudomonadati</taxon>
        <taxon>Bacteroidota</taxon>
        <taxon>Cytophagia</taxon>
        <taxon>Cytophagales</taxon>
        <taxon>Flectobacillaceae</taxon>
        <taxon>Arcicella</taxon>
    </lineage>
</organism>
<evidence type="ECO:0000313" key="4">
    <source>
        <dbReference type="Proteomes" id="UP000524404"/>
    </source>
</evidence>
<dbReference type="EMBL" id="JACHKT010000030">
    <property type="protein sequence ID" value="MBB6004831.1"/>
    <property type="molecule type" value="Genomic_DNA"/>
</dbReference>